<dbReference type="PANTHER" id="PTHR22950:SF472">
    <property type="entry name" value="AMINO ACID TRANSPORTER TRANSMEMBRANE DOMAIN-CONTAINING PROTEIN"/>
    <property type="match status" value="1"/>
</dbReference>
<sequence>MRISILGYDKHFEVREDSPEAISPEQALIHFLKVMLGTGMLSLPLSFKSLLSNKNCFSNSKNVFFWMGLILLPLICLLCLYCTRQLVTAARYVCRRTGRSRIDYANVMRKAVEFGPSWMSYRGYFAKQTVNATMFVAQLGFCCVYFVFMADNLKQFFDETSTVHMQQSTWIALLCVPILCLCSVRRLKSLAPIALCANFIYFAALTIVLCYLFTEPKPFASLPAFPRNWNKLPLFFGTVIFAFEGVAVVLPIENQMRDPYHFISPCGVLNAGCYLVMDLYCVVGFFGFLKIGDDVKDTVTLNLPKTMFYQFIKVMFVSCILVSYPLQFYVPMERVEKWISRKVRKDIQEQSVYLARFGFVILTCLLAELIPHLALFISLIGAFASTALALIFPPIIDILCNYAKAKLTWNLWIKDTFLLLFACIGIITGTYTSLNEIVEQFGQPGG</sequence>
<accession>A0A0N4UV82</accession>
<feature type="transmembrane region" description="Helical" evidence="5">
    <location>
        <begin position="351"/>
        <end position="370"/>
    </location>
</feature>
<feature type="domain" description="Amino acid transporter transmembrane" evidence="6">
    <location>
        <begin position="22"/>
        <end position="433"/>
    </location>
</feature>
<keyword evidence="4 5" id="KW-0472">Membrane</keyword>
<feature type="transmembrane region" description="Helical" evidence="5">
    <location>
        <begin position="129"/>
        <end position="148"/>
    </location>
</feature>
<feature type="transmembrane region" description="Helical" evidence="5">
    <location>
        <begin position="191"/>
        <end position="214"/>
    </location>
</feature>
<dbReference type="Proteomes" id="UP000274131">
    <property type="component" value="Unassembled WGS sequence"/>
</dbReference>
<feature type="transmembrane region" description="Helical" evidence="5">
    <location>
        <begin position="63"/>
        <end position="82"/>
    </location>
</feature>
<feature type="transmembrane region" description="Helical" evidence="5">
    <location>
        <begin position="262"/>
        <end position="288"/>
    </location>
</feature>
<reference evidence="9" key="1">
    <citation type="submission" date="2017-02" db="UniProtKB">
        <authorList>
            <consortium name="WormBaseParasite"/>
        </authorList>
    </citation>
    <scope>IDENTIFICATION</scope>
</reference>
<dbReference type="PANTHER" id="PTHR22950">
    <property type="entry name" value="AMINO ACID TRANSPORTER"/>
    <property type="match status" value="1"/>
</dbReference>
<feature type="transmembrane region" description="Helical" evidence="5">
    <location>
        <begin position="308"/>
        <end position="330"/>
    </location>
</feature>
<keyword evidence="3 5" id="KW-1133">Transmembrane helix</keyword>
<dbReference type="GO" id="GO:0015179">
    <property type="term" value="F:L-amino acid transmembrane transporter activity"/>
    <property type="evidence" value="ECO:0007669"/>
    <property type="project" value="TreeGrafter"/>
</dbReference>
<name>A0A0N4UV82_ENTVE</name>
<evidence type="ECO:0000256" key="4">
    <source>
        <dbReference type="ARBA" id="ARBA00023136"/>
    </source>
</evidence>
<dbReference type="InterPro" id="IPR013057">
    <property type="entry name" value="AA_transpt_TM"/>
</dbReference>
<evidence type="ECO:0000313" key="9">
    <source>
        <dbReference type="WBParaSite" id="EVEC_0000133801-mRNA-1"/>
    </source>
</evidence>
<dbReference type="STRING" id="51028.A0A0N4UV82"/>
<feature type="transmembrane region" description="Helical" evidence="5">
    <location>
        <begin position="168"/>
        <end position="184"/>
    </location>
</feature>
<evidence type="ECO:0000313" key="7">
    <source>
        <dbReference type="EMBL" id="VDD85903.1"/>
    </source>
</evidence>
<dbReference type="EMBL" id="UXUI01007162">
    <property type="protein sequence ID" value="VDD85903.1"/>
    <property type="molecule type" value="Genomic_DNA"/>
</dbReference>
<evidence type="ECO:0000313" key="8">
    <source>
        <dbReference type="Proteomes" id="UP000274131"/>
    </source>
</evidence>
<dbReference type="OrthoDB" id="1684102at2759"/>
<gene>
    <name evidence="7" type="ORF">EVEC_LOCUS1046</name>
</gene>
<evidence type="ECO:0000256" key="5">
    <source>
        <dbReference type="SAM" id="Phobius"/>
    </source>
</evidence>
<dbReference type="Pfam" id="PF01490">
    <property type="entry name" value="Aa_trans"/>
    <property type="match status" value="1"/>
</dbReference>
<evidence type="ECO:0000256" key="1">
    <source>
        <dbReference type="ARBA" id="ARBA00004141"/>
    </source>
</evidence>
<feature type="transmembrane region" description="Helical" evidence="5">
    <location>
        <begin position="234"/>
        <end position="250"/>
    </location>
</feature>
<dbReference type="GO" id="GO:0005774">
    <property type="term" value="C:vacuolar membrane"/>
    <property type="evidence" value="ECO:0007669"/>
    <property type="project" value="TreeGrafter"/>
</dbReference>
<evidence type="ECO:0000256" key="2">
    <source>
        <dbReference type="ARBA" id="ARBA00022692"/>
    </source>
</evidence>
<evidence type="ECO:0000256" key="3">
    <source>
        <dbReference type="ARBA" id="ARBA00022989"/>
    </source>
</evidence>
<comment type="subcellular location">
    <subcellularLocation>
        <location evidence="1">Membrane</location>
        <topology evidence="1">Multi-pass membrane protein</topology>
    </subcellularLocation>
</comment>
<keyword evidence="2 5" id="KW-0812">Transmembrane</keyword>
<keyword evidence="8" id="KW-1185">Reference proteome</keyword>
<proteinExistence type="predicted"/>
<reference evidence="7 8" key="2">
    <citation type="submission" date="2018-10" db="EMBL/GenBank/DDBJ databases">
        <authorList>
            <consortium name="Pathogen Informatics"/>
        </authorList>
    </citation>
    <scope>NUCLEOTIDE SEQUENCE [LARGE SCALE GENOMIC DNA]</scope>
</reference>
<dbReference type="WBParaSite" id="EVEC_0000133801-mRNA-1">
    <property type="protein sequence ID" value="EVEC_0000133801-mRNA-1"/>
    <property type="gene ID" value="EVEC_0000133801"/>
</dbReference>
<protein>
    <submittedName>
        <fullName evidence="9">Aa_trans domain-containing protein</fullName>
    </submittedName>
</protein>
<evidence type="ECO:0000259" key="6">
    <source>
        <dbReference type="Pfam" id="PF01490"/>
    </source>
</evidence>
<organism evidence="9">
    <name type="scientific">Enterobius vermicularis</name>
    <name type="common">Human pinworm</name>
    <dbReference type="NCBI Taxonomy" id="51028"/>
    <lineage>
        <taxon>Eukaryota</taxon>
        <taxon>Metazoa</taxon>
        <taxon>Ecdysozoa</taxon>
        <taxon>Nematoda</taxon>
        <taxon>Chromadorea</taxon>
        <taxon>Rhabditida</taxon>
        <taxon>Spirurina</taxon>
        <taxon>Oxyuridomorpha</taxon>
        <taxon>Oxyuroidea</taxon>
        <taxon>Oxyuridae</taxon>
        <taxon>Enterobius</taxon>
    </lineage>
</organism>
<feature type="transmembrane region" description="Helical" evidence="5">
    <location>
        <begin position="417"/>
        <end position="434"/>
    </location>
</feature>
<dbReference type="AlphaFoldDB" id="A0A0N4UV82"/>
<feature type="transmembrane region" description="Helical" evidence="5">
    <location>
        <begin position="376"/>
        <end position="396"/>
    </location>
</feature>